<evidence type="ECO:0000313" key="2">
    <source>
        <dbReference type="EMBL" id="RMA42395.1"/>
    </source>
</evidence>
<dbReference type="InterPro" id="IPR027843">
    <property type="entry name" value="DUF4440"/>
</dbReference>
<reference evidence="2 3" key="1">
    <citation type="submission" date="2018-10" db="EMBL/GenBank/DDBJ databases">
        <authorList>
            <person name="Jung H.S."/>
            <person name="Jeon C.O."/>
        </authorList>
    </citation>
    <scope>NUCLEOTIDE SEQUENCE [LARGE SCALE GENOMIC DNA]</scope>
    <source>
        <strain evidence="2 3">MA-7-27</strain>
    </source>
</reference>
<keyword evidence="3" id="KW-1185">Reference proteome</keyword>
<evidence type="ECO:0000313" key="3">
    <source>
        <dbReference type="Proteomes" id="UP000281343"/>
    </source>
</evidence>
<dbReference type="Pfam" id="PF14534">
    <property type="entry name" value="DUF4440"/>
    <property type="match status" value="1"/>
</dbReference>
<gene>
    <name evidence="2" type="ORF">D9R08_09860</name>
</gene>
<dbReference type="SUPFAM" id="SSF54427">
    <property type="entry name" value="NTF2-like"/>
    <property type="match status" value="1"/>
</dbReference>
<protein>
    <submittedName>
        <fullName evidence="2">Nuclear transport factor 2 family protein</fullName>
    </submittedName>
</protein>
<dbReference type="Proteomes" id="UP000281343">
    <property type="component" value="Unassembled WGS sequence"/>
</dbReference>
<dbReference type="OrthoDB" id="4479885at2"/>
<comment type="caution">
    <text evidence="2">The sequence shown here is derived from an EMBL/GenBank/DDBJ whole genome shotgun (WGS) entry which is preliminary data.</text>
</comment>
<name>A0A3L9Y4N3_9RHOB</name>
<feature type="domain" description="DUF4440" evidence="1">
    <location>
        <begin position="7"/>
        <end position="107"/>
    </location>
</feature>
<proteinExistence type="predicted"/>
<dbReference type="EMBL" id="RCNT01000004">
    <property type="protein sequence ID" value="RMA42395.1"/>
    <property type="molecule type" value="Genomic_DNA"/>
</dbReference>
<organism evidence="2 3">
    <name type="scientific">Rhodophyticola porphyridii</name>
    <dbReference type="NCBI Taxonomy" id="1852017"/>
    <lineage>
        <taxon>Bacteria</taxon>
        <taxon>Pseudomonadati</taxon>
        <taxon>Pseudomonadota</taxon>
        <taxon>Alphaproteobacteria</taxon>
        <taxon>Rhodobacterales</taxon>
        <taxon>Roseobacteraceae</taxon>
        <taxon>Rhodophyticola</taxon>
    </lineage>
</organism>
<accession>A0A3L9Y4N3</accession>
<dbReference type="InterPro" id="IPR032710">
    <property type="entry name" value="NTF2-like_dom_sf"/>
</dbReference>
<dbReference type="Gene3D" id="3.10.450.50">
    <property type="match status" value="1"/>
</dbReference>
<dbReference type="AlphaFoldDB" id="A0A3L9Y4N3"/>
<evidence type="ECO:0000259" key="1">
    <source>
        <dbReference type="Pfam" id="PF14534"/>
    </source>
</evidence>
<sequence>MAMDDEIRTAERAVWEALKAGDAGADAASLAADFLGVYPSGFADRDAHAGQLADGPTVAAYRIGEEHLMPLGPDHMLYAYRADFQRPAGGWEAMLVSSVWRREGAGWINVFSQDTPLALTG</sequence>